<reference evidence="3" key="1">
    <citation type="submission" date="2023-06" db="EMBL/GenBank/DDBJ databases">
        <authorList>
            <consortium name="Lawrence Berkeley National Laboratory"/>
            <person name="Ahrendt S."/>
            <person name="Sahu N."/>
            <person name="Indic B."/>
            <person name="Wong-Bajracharya J."/>
            <person name="Merenyi Z."/>
            <person name="Ke H.-M."/>
            <person name="Monk M."/>
            <person name="Kocsube S."/>
            <person name="Drula E."/>
            <person name="Lipzen A."/>
            <person name="Balint B."/>
            <person name="Henrissat B."/>
            <person name="Andreopoulos B."/>
            <person name="Martin F.M."/>
            <person name="Harder C.B."/>
            <person name="Rigling D."/>
            <person name="Ford K.L."/>
            <person name="Foster G.D."/>
            <person name="Pangilinan J."/>
            <person name="Papanicolaou A."/>
            <person name="Barry K."/>
            <person name="LaButti K."/>
            <person name="Viragh M."/>
            <person name="Koriabine M."/>
            <person name="Yan M."/>
            <person name="Riley R."/>
            <person name="Champramary S."/>
            <person name="Plett K.L."/>
            <person name="Tsai I.J."/>
            <person name="Slot J."/>
            <person name="Sipos G."/>
            <person name="Plett J."/>
            <person name="Nagy L.G."/>
            <person name="Grigoriev I.V."/>
        </authorList>
    </citation>
    <scope>NUCLEOTIDE SEQUENCE</scope>
    <source>
        <strain evidence="3">CCBAS 213</strain>
    </source>
</reference>
<organism evidence="3 4">
    <name type="scientific">Armillaria tabescens</name>
    <name type="common">Ringless honey mushroom</name>
    <name type="synonym">Agaricus tabescens</name>
    <dbReference type="NCBI Taxonomy" id="1929756"/>
    <lineage>
        <taxon>Eukaryota</taxon>
        <taxon>Fungi</taxon>
        <taxon>Dikarya</taxon>
        <taxon>Basidiomycota</taxon>
        <taxon>Agaricomycotina</taxon>
        <taxon>Agaricomycetes</taxon>
        <taxon>Agaricomycetidae</taxon>
        <taxon>Agaricales</taxon>
        <taxon>Marasmiineae</taxon>
        <taxon>Physalacriaceae</taxon>
        <taxon>Desarmillaria</taxon>
    </lineage>
</organism>
<dbReference type="GeneID" id="85361890"/>
<dbReference type="PANTHER" id="PTHR40465:SF1">
    <property type="entry name" value="DUF6534 DOMAIN-CONTAINING PROTEIN"/>
    <property type="match status" value="1"/>
</dbReference>
<gene>
    <name evidence="3" type="ORF">EV420DRAFT_1649661</name>
</gene>
<feature type="transmembrane region" description="Helical" evidence="1">
    <location>
        <begin position="170"/>
        <end position="191"/>
    </location>
</feature>
<dbReference type="EMBL" id="JAUEPS010000064">
    <property type="protein sequence ID" value="KAK0442495.1"/>
    <property type="molecule type" value="Genomic_DNA"/>
</dbReference>
<sequence>MSSQLSVAAPSLGMTLGVFYICATIAAMQVGFFGITTSQVAKYYKKYPDDWWIFQYSVGILWIFDALHVALSTHVTYHYLIDLFGDYDELQHIVWSFRLQILTAVIVIVGVQGIYTIRIWKLGRYFHRILPWIVVLTFIVTLGNVIFSVRDAYSISNFQMLPSVKGAACIIHSILLVSDFIITLSMCYYLHKSRKASGFFKTSDKLLGMMRLGVISGLATSTCTLLALITYLMRPNTFIAFGIDLILPKLHINSLLAMLNSRKARAKGASSESKALALTYHNSGTEVAHISIPMESNVSLEASK</sequence>
<evidence type="ECO:0000256" key="1">
    <source>
        <dbReference type="SAM" id="Phobius"/>
    </source>
</evidence>
<feature type="transmembrane region" description="Helical" evidence="1">
    <location>
        <begin position="129"/>
        <end position="150"/>
    </location>
</feature>
<keyword evidence="1" id="KW-1133">Transmembrane helix</keyword>
<dbReference type="Proteomes" id="UP001175211">
    <property type="component" value="Unassembled WGS sequence"/>
</dbReference>
<feature type="transmembrane region" description="Helical" evidence="1">
    <location>
        <begin position="97"/>
        <end position="117"/>
    </location>
</feature>
<dbReference type="Pfam" id="PF20152">
    <property type="entry name" value="DUF6534"/>
    <property type="match status" value="1"/>
</dbReference>
<comment type="caution">
    <text evidence="3">The sequence shown here is derived from an EMBL/GenBank/DDBJ whole genome shotgun (WGS) entry which is preliminary data.</text>
</comment>
<protein>
    <recommendedName>
        <fullName evidence="2">DUF6534 domain-containing protein</fullName>
    </recommendedName>
</protein>
<keyword evidence="4" id="KW-1185">Reference proteome</keyword>
<feature type="transmembrane region" description="Helical" evidence="1">
    <location>
        <begin position="56"/>
        <end position="77"/>
    </location>
</feature>
<name>A0AA39JGR4_ARMTA</name>
<keyword evidence="1" id="KW-0812">Transmembrane</keyword>
<dbReference type="AlphaFoldDB" id="A0AA39JGR4"/>
<dbReference type="PANTHER" id="PTHR40465">
    <property type="entry name" value="CHROMOSOME 1, WHOLE GENOME SHOTGUN SEQUENCE"/>
    <property type="match status" value="1"/>
</dbReference>
<evidence type="ECO:0000313" key="3">
    <source>
        <dbReference type="EMBL" id="KAK0442495.1"/>
    </source>
</evidence>
<accession>A0AA39JGR4</accession>
<evidence type="ECO:0000313" key="4">
    <source>
        <dbReference type="Proteomes" id="UP001175211"/>
    </source>
</evidence>
<feature type="transmembrane region" description="Helical" evidence="1">
    <location>
        <begin position="212"/>
        <end position="232"/>
    </location>
</feature>
<keyword evidence="1" id="KW-0472">Membrane</keyword>
<proteinExistence type="predicted"/>
<dbReference type="RefSeq" id="XP_060324313.1">
    <property type="nucleotide sequence ID" value="XM_060478342.1"/>
</dbReference>
<feature type="transmembrane region" description="Helical" evidence="1">
    <location>
        <begin position="12"/>
        <end position="35"/>
    </location>
</feature>
<feature type="transmembrane region" description="Helical" evidence="1">
    <location>
        <begin position="238"/>
        <end position="259"/>
    </location>
</feature>
<feature type="domain" description="DUF6534" evidence="2">
    <location>
        <begin position="176"/>
        <end position="263"/>
    </location>
</feature>
<evidence type="ECO:0000259" key="2">
    <source>
        <dbReference type="Pfam" id="PF20152"/>
    </source>
</evidence>
<dbReference type="InterPro" id="IPR045339">
    <property type="entry name" value="DUF6534"/>
</dbReference>